<accession>A0A317SIG6</accession>
<dbReference type="Gene3D" id="1.25.40.20">
    <property type="entry name" value="Ankyrin repeat-containing domain"/>
    <property type="match status" value="1"/>
</dbReference>
<dbReference type="InterPro" id="IPR036770">
    <property type="entry name" value="Ankyrin_rpt-contain_sf"/>
</dbReference>
<feature type="non-terminal residue" evidence="1">
    <location>
        <position position="1"/>
    </location>
</feature>
<proteinExistence type="predicted"/>
<dbReference type="SUPFAM" id="SSF48403">
    <property type="entry name" value="Ankyrin repeat"/>
    <property type="match status" value="1"/>
</dbReference>
<gene>
    <name evidence="1" type="ORF">C7212DRAFT_32426</name>
</gene>
<evidence type="ECO:0000313" key="1">
    <source>
        <dbReference type="EMBL" id="PWW73236.1"/>
    </source>
</evidence>
<dbReference type="OrthoDB" id="6718656at2759"/>
<dbReference type="EMBL" id="PYWC01000084">
    <property type="protein sequence ID" value="PWW73236.1"/>
    <property type="molecule type" value="Genomic_DNA"/>
</dbReference>
<comment type="caution">
    <text evidence="1">The sequence shown here is derived from an EMBL/GenBank/DDBJ whole genome shotgun (WGS) entry which is preliminary data.</text>
</comment>
<name>A0A317SIG6_9PEZI</name>
<organism evidence="1 2">
    <name type="scientific">Tuber magnatum</name>
    <name type="common">white Piedmont truffle</name>
    <dbReference type="NCBI Taxonomy" id="42249"/>
    <lineage>
        <taxon>Eukaryota</taxon>
        <taxon>Fungi</taxon>
        <taxon>Dikarya</taxon>
        <taxon>Ascomycota</taxon>
        <taxon>Pezizomycotina</taxon>
        <taxon>Pezizomycetes</taxon>
        <taxon>Pezizales</taxon>
        <taxon>Tuberaceae</taxon>
        <taxon>Tuber</taxon>
    </lineage>
</organism>
<sequence length="160" mass="17083">VNQADQLGLTPVILVSEKGNEVVLWSLPGRGDMNHNFGSHECTTALVNPSVNSYMAMVSILRSCSDINVNSRTAIRASANGHECALRALLSHASVNSNTTNDNDGTPLLLASATGHRGVVVVLPICRDVIPNSPDWYGQTPLAQGSAKFYEQVAKVLLRC</sequence>
<keyword evidence="2" id="KW-1185">Reference proteome</keyword>
<reference evidence="1 2" key="1">
    <citation type="submission" date="2018-03" db="EMBL/GenBank/DDBJ databases">
        <title>Genomes of Pezizomycetes fungi and the evolution of truffles.</title>
        <authorList>
            <person name="Murat C."/>
            <person name="Payen T."/>
            <person name="Noel B."/>
            <person name="Kuo A."/>
            <person name="Martin F.M."/>
        </authorList>
    </citation>
    <scope>NUCLEOTIDE SEQUENCE [LARGE SCALE GENOMIC DNA]</scope>
    <source>
        <strain evidence="1">091103-1</strain>
    </source>
</reference>
<protein>
    <submittedName>
        <fullName evidence="1">Uncharacterized protein</fullName>
    </submittedName>
</protein>
<evidence type="ECO:0000313" key="2">
    <source>
        <dbReference type="Proteomes" id="UP000246991"/>
    </source>
</evidence>
<dbReference type="Proteomes" id="UP000246991">
    <property type="component" value="Unassembled WGS sequence"/>
</dbReference>
<dbReference type="AlphaFoldDB" id="A0A317SIG6"/>
<feature type="non-terminal residue" evidence="1">
    <location>
        <position position="160"/>
    </location>
</feature>
<dbReference type="STRING" id="42249.A0A317SIG6"/>